<proteinExistence type="predicted"/>
<keyword evidence="3" id="KW-1185">Reference proteome</keyword>
<reference evidence="2" key="1">
    <citation type="journal article" date="2020" name="Stud. Mycol.">
        <title>101 Dothideomycetes genomes: a test case for predicting lifestyles and emergence of pathogens.</title>
        <authorList>
            <person name="Haridas S."/>
            <person name="Albert R."/>
            <person name="Binder M."/>
            <person name="Bloem J."/>
            <person name="Labutti K."/>
            <person name="Salamov A."/>
            <person name="Andreopoulos B."/>
            <person name="Baker S."/>
            <person name="Barry K."/>
            <person name="Bills G."/>
            <person name="Bluhm B."/>
            <person name="Cannon C."/>
            <person name="Castanera R."/>
            <person name="Culley D."/>
            <person name="Daum C."/>
            <person name="Ezra D."/>
            <person name="Gonzalez J."/>
            <person name="Henrissat B."/>
            <person name="Kuo A."/>
            <person name="Liang C."/>
            <person name="Lipzen A."/>
            <person name="Lutzoni F."/>
            <person name="Magnuson J."/>
            <person name="Mondo S."/>
            <person name="Nolan M."/>
            <person name="Ohm R."/>
            <person name="Pangilinan J."/>
            <person name="Park H.-J."/>
            <person name="Ramirez L."/>
            <person name="Alfaro M."/>
            <person name="Sun H."/>
            <person name="Tritt A."/>
            <person name="Yoshinaga Y."/>
            <person name="Zwiers L.-H."/>
            <person name="Turgeon B."/>
            <person name="Goodwin S."/>
            <person name="Spatafora J."/>
            <person name="Crous P."/>
            <person name="Grigoriev I."/>
        </authorList>
    </citation>
    <scope>NUCLEOTIDE SEQUENCE</scope>
    <source>
        <strain evidence="2">CBS 262.69</strain>
    </source>
</reference>
<dbReference type="AlphaFoldDB" id="A0A6G1I8V4"/>
<accession>A0A6G1I8V4</accession>
<feature type="region of interest" description="Disordered" evidence="1">
    <location>
        <begin position="77"/>
        <end position="183"/>
    </location>
</feature>
<gene>
    <name evidence="2" type="ORF">EJ06DRAFT_205971</name>
</gene>
<evidence type="ECO:0000256" key="1">
    <source>
        <dbReference type="SAM" id="MobiDB-lite"/>
    </source>
</evidence>
<sequence length="241" mass="26597">MSFGMGEGRRALDCFAGWGRARLRGFAGMEWAMGGRGTTGRRQRCWRGRDRIPHAESDVEVHHPQRQAISTSLAPVQDACPAPSLAPSPPHHHRTTHRSTNHEPVVQSQTPQPLPSLYHPPLSVPPPDLPPSSKPEPLRPAINGKKFPNRAHPAIYPPAPRSRNLTPHLPVRPEESRPRSRQVKVCTTLSPRALALHPPPGLVTDGLTADSPRAENKLTGRRSEANGLCWFLEYELHTALT</sequence>
<organism evidence="2 3">
    <name type="scientific">Trichodelitschia bisporula</name>
    <dbReference type="NCBI Taxonomy" id="703511"/>
    <lineage>
        <taxon>Eukaryota</taxon>
        <taxon>Fungi</taxon>
        <taxon>Dikarya</taxon>
        <taxon>Ascomycota</taxon>
        <taxon>Pezizomycotina</taxon>
        <taxon>Dothideomycetes</taxon>
        <taxon>Dothideomycetes incertae sedis</taxon>
        <taxon>Phaeotrichales</taxon>
        <taxon>Phaeotrichaceae</taxon>
        <taxon>Trichodelitschia</taxon>
    </lineage>
</organism>
<evidence type="ECO:0000313" key="3">
    <source>
        <dbReference type="Proteomes" id="UP000799640"/>
    </source>
</evidence>
<dbReference type="EMBL" id="ML996688">
    <property type="protein sequence ID" value="KAF2404467.1"/>
    <property type="molecule type" value="Genomic_DNA"/>
</dbReference>
<protein>
    <submittedName>
        <fullName evidence="2">Uncharacterized protein</fullName>
    </submittedName>
</protein>
<name>A0A6G1I8V4_9PEZI</name>
<feature type="compositionally biased region" description="Basic residues" evidence="1">
    <location>
        <begin position="90"/>
        <end position="99"/>
    </location>
</feature>
<evidence type="ECO:0000313" key="2">
    <source>
        <dbReference type="EMBL" id="KAF2404467.1"/>
    </source>
</evidence>
<dbReference type="Proteomes" id="UP000799640">
    <property type="component" value="Unassembled WGS sequence"/>
</dbReference>
<feature type="compositionally biased region" description="Pro residues" evidence="1">
    <location>
        <begin position="122"/>
        <end position="134"/>
    </location>
</feature>